<evidence type="ECO:0000256" key="3">
    <source>
        <dbReference type="ARBA" id="ARBA00022741"/>
    </source>
</evidence>
<dbReference type="SMART" id="SM00129">
    <property type="entry name" value="KISc"/>
    <property type="match status" value="1"/>
</dbReference>
<dbReference type="Gene3D" id="3.40.850.10">
    <property type="entry name" value="Kinesin motor domain"/>
    <property type="match status" value="1"/>
</dbReference>
<dbReference type="STRING" id="425265.A8Q6A4"/>
<gene>
    <name evidence="11" type="ORF">MGL_2900</name>
</gene>
<dbReference type="GO" id="GO:0051231">
    <property type="term" value="P:spindle elongation"/>
    <property type="evidence" value="ECO:0007669"/>
    <property type="project" value="TreeGrafter"/>
</dbReference>
<proteinExistence type="inferred from homology"/>
<evidence type="ECO:0000256" key="5">
    <source>
        <dbReference type="ARBA" id="ARBA00023054"/>
    </source>
</evidence>
<dbReference type="OrthoDB" id="3176171at2759"/>
<dbReference type="EMBL" id="AAYY01000010">
    <property type="protein sequence ID" value="EDP42700.1"/>
    <property type="molecule type" value="Genomic_DNA"/>
</dbReference>
<dbReference type="GO" id="GO:0007052">
    <property type="term" value="P:mitotic spindle organization"/>
    <property type="evidence" value="ECO:0007669"/>
    <property type="project" value="TreeGrafter"/>
</dbReference>
<dbReference type="OMA" id="THETDMN"/>
<evidence type="ECO:0000256" key="9">
    <source>
        <dbReference type="SAM" id="MobiDB-lite"/>
    </source>
</evidence>
<feature type="domain" description="Kinesin motor" evidence="10">
    <location>
        <begin position="1"/>
        <end position="318"/>
    </location>
</feature>
<dbReference type="GO" id="GO:0005524">
    <property type="term" value="F:ATP binding"/>
    <property type="evidence" value="ECO:0007669"/>
    <property type="project" value="UniProtKB-KW"/>
</dbReference>
<dbReference type="InterPro" id="IPR036961">
    <property type="entry name" value="Kinesin_motor_dom_sf"/>
</dbReference>
<dbReference type="GO" id="GO:0007018">
    <property type="term" value="P:microtubule-based movement"/>
    <property type="evidence" value="ECO:0007669"/>
    <property type="project" value="InterPro"/>
</dbReference>
<feature type="region of interest" description="Disordered" evidence="9">
    <location>
        <begin position="128"/>
        <end position="200"/>
    </location>
</feature>
<feature type="coiled-coil region" evidence="8">
    <location>
        <begin position="420"/>
        <end position="447"/>
    </location>
</feature>
<dbReference type="PROSITE" id="PS00411">
    <property type="entry name" value="KINESIN_MOTOR_1"/>
    <property type="match status" value="1"/>
</dbReference>
<evidence type="ECO:0000313" key="12">
    <source>
        <dbReference type="Proteomes" id="UP000008837"/>
    </source>
</evidence>
<dbReference type="VEuPathDB" id="FungiDB:MGL_2900"/>
<dbReference type="GO" id="GO:0005875">
    <property type="term" value="C:microtubule associated complex"/>
    <property type="evidence" value="ECO:0007669"/>
    <property type="project" value="TreeGrafter"/>
</dbReference>
<dbReference type="KEGG" id="mgl:MGL_2900"/>
<dbReference type="AlphaFoldDB" id="A8Q6A4"/>
<dbReference type="InterPro" id="IPR027417">
    <property type="entry name" value="P-loop_NTPase"/>
</dbReference>
<keyword evidence="7" id="KW-0493">Microtubule</keyword>
<dbReference type="Proteomes" id="UP000008837">
    <property type="component" value="Unassembled WGS sequence"/>
</dbReference>
<dbReference type="PROSITE" id="PS50067">
    <property type="entry name" value="KINESIN_MOTOR_2"/>
    <property type="match status" value="1"/>
</dbReference>
<feature type="compositionally biased region" description="Polar residues" evidence="9">
    <location>
        <begin position="131"/>
        <end position="157"/>
    </location>
</feature>
<comment type="similarity">
    <text evidence="6 7">Belongs to the TRAFAC class myosin-kinesin ATPase superfamily. Kinesin family.</text>
</comment>
<evidence type="ECO:0000256" key="1">
    <source>
        <dbReference type="ARBA" id="ARBA00004496"/>
    </source>
</evidence>
<accession>A8Q6A4</accession>
<feature type="compositionally biased region" description="Low complexity" evidence="9">
    <location>
        <begin position="500"/>
        <end position="528"/>
    </location>
</feature>
<name>A8Q6A4_MALGO</name>
<dbReference type="GO" id="GO:0003777">
    <property type="term" value="F:microtubule motor activity"/>
    <property type="evidence" value="ECO:0007669"/>
    <property type="project" value="InterPro"/>
</dbReference>
<dbReference type="RefSeq" id="XP_001729914.1">
    <property type="nucleotide sequence ID" value="XM_001729862.1"/>
</dbReference>
<reference evidence="11 12" key="1">
    <citation type="journal article" date="2007" name="Proc. Natl. Acad. Sci. U.S.A.">
        <title>Dandruff-associated Malassezia genomes reveal convergent and divergent virulence traits shared with plant and human fungal pathogens.</title>
        <authorList>
            <person name="Xu J."/>
            <person name="Saunders C.W."/>
            <person name="Hu P."/>
            <person name="Grant R.A."/>
            <person name="Boekhout T."/>
            <person name="Kuramae E.E."/>
            <person name="Kronstad J.W."/>
            <person name="Deangelis Y.M."/>
            <person name="Reeder N.L."/>
            <person name="Johnstone K.R."/>
            <person name="Leland M."/>
            <person name="Fieno A.M."/>
            <person name="Begley W.M."/>
            <person name="Sun Y."/>
            <person name="Lacey M.P."/>
            <person name="Chaudhary T."/>
            <person name="Keough T."/>
            <person name="Chu L."/>
            <person name="Sears R."/>
            <person name="Yuan B."/>
            <person name="Dawson T.L.Jr."/>
        </authorList>
    </citation>
    <scope>NUCLEOTIDE SEQUENCE [LARGE SCALE GENOMIC DNA]</scope>
    <source>
        <strain evidence="12">ATCC MYA-4612 / CBS 7966</strain>
    </source>
</reference>
<evidence type="ECO:0000256" key="4">
    <source>
        <dbReference type="ARBA" id="ARBA00022840"/>
    </source>
</evidence>
<feature type="compositionally biased region" description="Low complexity" evidence="9">
    <location>
        <begin position="172"/>
        <end position="191"/>
    </location>
</feature>
<protein>
    <recommendedName>
        <fullName evidence="7">Kinesin-like protein</fullName>
    </recommendedName>
</protein>
<feature type="region of interest" description="Disordered" evidence="9">
    <location>
        <begin position="500"/>
        <end position="614"/>
    </location>
</feature>
<dbReference type="InterPro" id="IPR027640">
    <property type="entry name" value="Kinesin-like_fam"/>
</dbReference>
<evidence type="ECO:0000256" key="8">
    <source>
        <dbReference type="SAM" id="Coils"/>
    </source>
</evidence>
<keyword evidence="2" id="KW-0963">Cytoplasm</keyword>
<evidence type="ECO:0000256" key="2">
    <source>
        <dbReference type="ARBA" id="ARBA00022490"/>
    </source>
</evidence>
<dbReference type="GO" id="GO:0005737">
    <property type="term" value="C:cytoplasm"/>
    <property type="evidence" value="ECO:0007669"/>
    <property type="project" value="UniProtKB-SubCell"/>
</dbReference>
<comment type="subcellular location">
    <subcellularLocation>
        <location evidence="1">Cytoplasm</location>
    </subcellularLocation>
</comment>
<dbReference type="PANTHER" id="PTHR47969">
    <property type="entry name" value="CHROMOSOME-ASSOCIATED KINESIN KIF4A-RELATED"/>
    <property type="match status" value="1"/>
</dbReference>
<evidence type="ECO:0000313" key="11">
    <source>
        <dbReference type="EMBL" id="EDP42700.1"/>
    </source>
</evidence>
<dbReference type="GO" id="GO:0008017">
    <property type="term" value="F:microtubule binding"/>
    <property type="evidence" value="ECO:0007669"/>
    <property type="project" value="InterPro"/>
</dbReference>
<organism evidence="11 12">
    <name type="scientific">Malassezia globosa (strain ATCC MYA-4612 / CBS 7966)</name>
    <name type="common">Dandruff-associated fungus</name>
    <dbReference type="NCBI Taxonomy" id="425265"/>
    <lineage>
        <taxon>Eukaryota</taxon>
        <taxon>Fungi</taxon>
        <taxon>Dikarya</taxon>
        <taxon>Basidiomycota</taxon>
        <taxon>Ustilaginomycotina</taxon>
        <taxon>Malasseziomycetes</taxon>
        <taxon>Malasseziales</taxon>
        <taxon>Malasseziaceae</taxon>
        <taxon>Malassezia</taxon>
    </lineage>
</organism>
<evidence type="ECO:0000256" key="6">
    <source>
        <dbReference type="PROSITE-ProRule" id="PRU00283"/>
    </source>
</evidence>
<dbReference type="InParanoid" id="A8Q6A4"/>
<keyword evidence="4 7" id="KW-0067">ATP-binding</keyword>
<keyword evidence="3 7" id="KW-0547">Nucleotide-binding</keyword>
<dbReference type="PANTHER" id="PTHR47969:SF15">
    <property type="entry name" value="CHROMOSOME-ASSOCIATED KINESIN KIF4A-RELATED"/>
    <property type="match status" value="1"/>
</dbReference>
<dbReference type="InterPro" id="IPR019821">
    <property type="entry name" value="Kinesin_motor_CS"/>
</dbReference>
<keyword evidence="7" id="KW-0505">Motor protein</keyword>
<dbReference type="Pfam" id="PF00225">
    <property type="entry name" value="Kinesin"/>
    <property type="match status" value="2"/>
</dbReference>
<dbReference type="GO" id="GO:0005874">
    <property type="term" value="C:microtubule"/>
    <property type="evidence" value="ECO:0007669"/>
    <property type="project" value="UniProtKB-KW"/>
</dbReference>
<sequence>MDEEFVHFNDHVGILPRAARQIFQALHENSELDQDECTVSVSFLELYNEDLIDLLSDRDNERNTVQIRETRTGDIVWMGLQQRTVTSAYEVVSLLQQGMKMRKTHETDMNAQSSRSHAIFSVTLTRKRRGTANSAMERTPSTLGRQSPDKTFTTPRTPRSGLPTLGGRAPISRAGTPTRPSTPTRPTASRGVGACGTPQRRATDDATCVTTTSKLHFVDLAGSERLKRTAATGDRAREGIAINSGLHALGNVISVLSDPVRTKRPSHVPYRDSKLTRLLQDSLGGNSHTLMIACISSAEGNAGETLNTLQYAQRARNIRNKVERNQVEQGWDNIEYLQSQVLSLRHELELVHSSKELVISSPKRPARLMPSEHESELLAWQEKCSALSRKNVQLSAQLVQREQERRGTSVDFLQAAEPVIVEYEKAVDALEGQINMLKAAVSHLEQVIQDQSTENLSLSDRATSAERQLDVLRGSVRDMHERLDERNARVEALELQLRRATASTTSTTPLSFRTSRSSSASSDAPFTTPQRPFGGILDYKGRSPGKRTYRVATQGRAKSELDTYANRQTGGGDGVESTRRMSPSEQPLSKRHVSDTTTALDRERAAYPVEFRPE</sequence>
<dbReference type="SUPFAM" id="SSF52540">
    <property type="entry name" value="P-loop containing nucleoside triphosphate hydrolases"/>
    <property type="match status" value="1"/>
</dbReference>
<keyword evidence="12" id="KW-1185">Reference proteome</keyword>
<keyword evidence="5 8" id="KW-0175">Coiled coil</keyword>
<comment type="caution">
    <text evidence="11">The sequence shown here is derived from an EMBL/GenBank/DDBJ whole genome shotgun (WGS) entry which is preliminary data.</text>
</comment>
<dbReference type="InterPro" id="IPR001752">
    <property type="entry name" value="Kinesin_motor_dom"/>
</dbReference>
<dbReference type="GeneID" id="5854221"/>
<comment type="caution">
    <text evidence="6">Lacks conserved residue(s) required for the propagation of feature annotation.</text>
</comment>
<feature type="compositionally biased region" description="Basic and acidic residues" evidence="9">
    <location>
        <begin position="600"/>
        <end position="614"/>
    </location>
</feature>
<evidence type="ECO:0000256" key="7">
    <source>
        <dbReference type="RuleBase" id="RU000394"/>
    </source>
</evidence>
<evidence type="ECO:0000259" key="10">
    <source>
        <dbReference type="PROSITE" id="PS50067"/>
    </source>
</evidence>